<dbReference type="InterPro" id="IPR017476">
    <property type="entry name" value="UDP-Glc/GDP-Man"/>
</dbReference>
<dbReference type="PIRSF" id="PIRSF000124">
    <property type="entry name" value="UDPglc_GDPman_dh"/>
    <property type="match status" value="1"/>
</dbReference>
<dbReference type="SMART" id="SM00984">
    <property type="entry name" value="UDPG_MGDP_dh_C"/>
    <property type="match status" value="1"/>
</dbReference>
<dbReference type="EC" id="1.1.1.22" evidence="3 7"/>
<gene>
    <name evidence="12" type="ORF">EBO34_12080</name>
</gene>
<feature type="binding site" evidence="10">
    <location>
        <position position="86"/>
    </location>
    <ligand>
        <name>NAD(+)</name>
        <dbReference type="ChEBI" id="CHEBI:57540"/>
    </ligand>
</feature>
<organism evidence="12 13">
    <name type="scientific">Alteribacter keqinensis</name>
    <dbReference type="NCBI Taxonomy" id="2483800"/>
    <lineage>
        <taxon>Bacteria</taxon>
        <taxon>Bacillati</taxon>
        <taxon>Bacillota</taxon>
        <taxon>Bacilli</taxon>
        <taxon>Bacillales</taxon>
        <taxon>Bacillaceae</taxon>
        <taxon>Alteribacter</taxon>
    </lineage>
</organism>
<evidence type="ECO:0000256" key="6">
    <source>
        <dbReference type="ARBA" id="ARBA00047473"/>
    </source>
</evidence>
<dbReference type="InterPro" id="IPR001732">
    <property type="entry name" value="UDP-Glc/GDP-Man_DH_N"/>
</dbReference>
<accession>A0A3M7TQM0</accession>
<feature type="binding site" evidence="10">
    <location>
        <position position="121"/>
    </location>
    <ligand>
        <name>NAD(+)</name>
        <dbReference type="ChEBI" id="CHEBI:57540"/>
    </ligand>
</feature>
<dbReference type="SUPFAM" id="SSF51735">
    <property type="entry name" value="NAD(P)-binding Rossmann-fold domains"/>
    <property type="match status" value="1"/>
</dbReference>
<dbReference type="SUPFAM" id="SSF48179">
    <property type="entry name" value="6-phosphogluconate dehydrogenase C-terminal domain-like"/>
    <property type="match status" value="1"/>
</dbReference>
<comment type="catalytic activity">
    <reaction evidence="6 7">
        <text>UDP-alpha-D-glucose + 2 NAD(+) + H2O = UDP-alpha-D-glucuronate + 2 NADH + 3 H(+)</text>
        <dbReference type="Rhea" id="RHEA:23596"/>
        <dbReference type="ChEBI" id="CHEBI:15377"/>
        <dbReference type="ChEBI" id="CHEBI:15378"/>
        <dbReference type="ChEBI" id="CHEBI:57540"/>
        <dbReference type="ChEBI" id="CHEBI:57945"/>
        <dbReference type="ChEBI" id="CHEBI:58052"/>
        <dbReference type="ChEBI" id="CHEBI:58885"/>
        <dbReference type="EC" id="1.1.1.22"/>
    </reaction>
</comment>
<dbReference type="InterPro" id="IPR036291">
    <property type="entry name" value="NAD(P)-bd_dom_sf"/>
</dbReference>
<feature type="binding site" evidence="10">
    <location>
        <position position="30"/>
    </location>
    <ligand>
        <name>NAD(+)</name>
        <dbReference type="ChEBI" id="CHEBI:57540"/>
    </ligand>
</feature>
<sequence length="447" mass="48814">MKAAVAGTGYVGLFTGVILSELGHSVICIDTDRGKVALMDMGQPPIHEPGLAPMMKKNLEAGRLCFTTDYEEGCKGADAIFIAVGTPEDKNGRADLRFVREACMSIGRAVTSDVTVVTKSTVPVGTNDLIKDWINFELRDSSFEASVVSNPEFLRQGSAVHDSLYADRVIIGADDQNAGDLVEALYFPLNLPVIRTDIRSAEMIKYASNAFLAMKISFINEIAQLSERIGADVEEVAAGMGKDERIGSRFLQAGIGYGGSCFPKDTKALKGMAGDMGYSFKLLDAVEQVNMQQQTVLVEKALNRFGSVDGLRVTVLGLSFKPNTDDMREAPSVVIINQLLALGAHVSAYDPAAAAKAKNILPSSVRLVHELELSLYNSDFVFLVTDWAEFKRMDLRKVKWYTKQGILFDGRNIFSSEEARQAGIEYHSIGRPVIYPQIVRGQTPHNL</sequence>
<dbReference type="RefSeq" id="WP_122898893.1">
    <property type="nucleotide sequence ID" value="NZ_RHIB01000002.1"/>
</dbReference>
<evidence type="ECO:0000313" key="12">
    <source>
        <dbReference type="EMBL" id="RNA67469.1"/>
    </source>
</evidence>
<evidence type="ECO:0000313" key="13">
    <source>
        <dbReference type="Proteomes" id="UP000278746"/>
    </source>
</evidence>
<feature type="binding site" evidence="9">
    <location>
        <begin position="250"/>
        <end position="254"/>
    </location>
    <ligand>
        <name>substrate</name>
    </ligand>
</feature>
<evidence type="ECO:0000256" key="4">
    <source>
        <dbReference type="ARBA" id="ARBA00023002"/>
    </source>
</evidence>
<dbReference type="AlphaFoldDB" id="A0A3M7TQM0"/>
<name>A0A3M7TQM0_9BACI</name>
<evidence type="ECO:0000256" key="10">
    <source>
        <dbReference type="PIRSR" id="PIRSR500134-3"/>
    </source>
</evidence>
<feature type="binding site" evidence="10">
    <location>
        <position position="328"/>
    </location>
    <ligand>
        <name>NAD(+)</name>
        <dbReference type="ChEBI" id="CHEBI:57540"/>
    </ligand>
</feature>
<dbReference type="GO" id="GO:0000271">
    <property type="term" value="P:polysaccharide biosynthetic process"/>
    <property type="evidence" value="ECO:0007669"/>
    <property type="project" value="InterPro"/>
</dbReference>
<evidence type="ECO:0000256" key="3">
    <source>
        <dbReference type="ARBA" id="ARBA00012954"/>
    </source>
</evidence>
<dbReference type="InterPro" id="IPR014027">
    <property type="entry name" value="UDP-Glc/GDP-Man_DH_C"/>
</dbReference>
<dbReference type="InterPro" id="IPR028357">
    <property type="entry name" value="UDPglc_DH_bac"/>
</dbReference>
<comment type="caution">
    <text evidence="12">The sequence shown here is derived from an EMBL/GenBank/DDBJ whole genome shotgun (WGS) entry which is preliminary data.</text>
</comment>
<dbReference type="InterPro" id="IPR036220">
    <property type="entry name" value="UDP-Glc/GDP-Man_DH_C_sf"/>
</dbReference>
<reference evidence="12 13" key="1">
    <citation type="submission" date="2018-10" db="EMBL/GenBank/DDBJ databases">
        <title>Bacillus Keqinensis sp. nov., a moderately halophilic bacterium isolated from a saline-alkaline lake.</title>
        <authorList>
            <person name="Wang H."/>
        </authorList>
    </citation>
    <scope>NUCLEOTIDE SEQUENCE [LARGE SCALE GENOMIC DNA]</scope>
    <source>
        <strain evidence="12 13">KQ-3</strain>
    </source>
</reference>
<dbReference type="SUPFAM" id="SSF52413">
    <property type="entry name" value="UDP-glucose/GDP-mannose dehydrogenase C-terminal domain"/>
    <property type="match status" value="1"/>
</dbReference>
<feature type="binding site" evidence="10">
    <location>
        <position position="264"/>
    </location>
    <ligand>
        <name>NAD(+)</name>
        <dbReference type="ChEBI" id="CHEBI:57540"/>
    </ligand>
</feature>
<dbReference type="InterPro" id="IPR008927">
    <property type="entry name" value="6-PGluconate_DH-like_C_sf"/>
</dbReference>
<evidence type="ECO:0000259" key="11">
    <source>
        <dbReference type="SMART" id="SM00984"/>
    </source>
</evidence>
<dbReference type="GO" id="GO:0006065">
    <property type="term" value="P:UDP-glucuronate biosynthetic process"/>
    <property type="evidence" value="ECO:0007669"/>
    <property type="project" value="UniProtKB-UniPathway"/>
</dbReference>
<evidence type="ECO:0000256" key="5">
    <source>
        <dbReference type="ARBA" id="ARBA00023027"/>
    </source>
</evidence>
<proteinExistence type="inferred from homology"/>
<dbReference type="Gene3D" id="3.40.50.720">
    <property type="entry name" value="NAD(P)-binding Rossmann-like Domain"/>
    <property type="match status" value="2"/>
</dbReference>
<dbReference type="PANTHER" id="PTHR43750:SF4">
    <property type="entry name" value="UDP-GLUCOSE 6-DEHYDROGENASE YWQF"/>
    <property type="match status" value="1"/>
</dbReference>
<dbReference type="GO" id="GO:0003979">
    <property type="term" value="F:UDP-glucose 6-dehydrogenase activity"/>
    <property type="evidence" value="ECO:0007669"/>
    <property type="project" value="UniProtKB-EC"/>
</dbReference>
<feature type="binding site" evidence="9">
    <location>
        <position position="321"/>
    </location>
    <ligand>
        <name>substrate</name>
    </ligand>
</feature>
<comment type="similarity">
    <text evidence="2 7">Belongs to the UDP-glucose/GDP-mannose dehydrogenase family.</text>
</comment>
<protein>
    <recommendedName>
        <fullName evidence="3 7">UDP-glucose 6-dehydrogenase</fullName>
        <ecNumber evidence="3 7">1.1.1.22</ecNumber>
    </recommendedName>
</protein>
<dbReference type="Gene3D" id="1.20.5.100">
    <property type="entry name" value="Cytochrome c1, transmembrane anchor, C-terminal"/>
    <property type="match status" value="1"/>
</dbReference>
<dbReference type="NCBIfam" id="TIGR03026">
    <property type="entry name" value="NDP-sugDHase"/>
    <property type="match status" value="1"/>
</dbReference>
<dbReference type="OrthoDB" id="9803238at2"/>
<dbReference type="Pfam" id="PF00984">
    <property type="entry name" value="UDPG_MGDP_dh"/>
    <property type="match status" value="1"/>
</dbReference>
<evidence type="ECO:0000256" key="9">
    <source>
        <dbReference type="PIRSR" id="PIRSR500134-2"/>
    </source>
</evidence>
<dbReference type="Pfam" id="PF03721">
    <property type="entry name" value="UDPG_MGDP_dh_N"/>
    <property type="match status" value="1"/>
</dbReference>
<evidence type="ECO:0000256" key="1">
    <source>
        <dbReference type="ARBA" id="ARBA00004701"/>
    </source>
</evidence>
<feature type="domain" description="UDP-glucose/GDP-mannose dehydrogenase C-terminal" evidence="11">
    <location>
        <begin position="314"/>
        <end position="416"/>
    </location>
</feature>
<comment type="pathway">
    <text evidence="1">Nucleotide-sugar biosynthesis; UDP-alpha-D-glucuronate biosynthesis; UDP-alpha-D-glucuronate from UDP-alpha-D-glucose: step 1/1.</text>
</comment>
<keyword evidence="5 7" id="KW-0520">NAD</keyword>
<feature type="active site" description="Nucleophile" evidence="8">
    <location>
        <position position="261"/>
    </location>
</feature>
<feature type="binding site" evidence="9">
    <location>
        <position position="258"/>
    </location>
    <ligand>
        <name>substrate</name>
    </ligand>
</feature>
<dbReference type="Pfam" id="PF03720">
    <property type="entry name" value="UDPG_MGDP_dh_C"/>
    <property type="match status" value="1"/>
</dbReference>
<keyword evidence="13" id="KW-1185">Reference proteome</keyword>
<dbReference type="PANTHER" id="PTHR43750">
    <property type="entry name" value="UDP-GLUCOSE 6-DEHYDROGENASE TUAD"/>
    <property type="match status" value="1"/>
</dbReference>
<evidence type="ECO:0000256" key="7">
    <source>
        <dbReference type="PIRNR" id="PIRNR000124"/>
    </source>
</evidence>
<feature type="binding site" evidence="9">
    <location>
        <position position="205"/>
    </location>
    <ligand>
        <name>substrate</name>
    </ligand>
</feature>
<dbReference type="EMBL" id="RHIB01000002">
    <property type="protein sequence ID" value="RNA67469.1"/>
    <property type="molecule type" value="Genomic_DNA"/>
</dbReference>
<feature type="binding site" evidence="10">
    <location>
        <position position="35"/>
    </location>
    <ligand>
        <name>NAD(+)</name>
        <dbReference type="ChEBI" id="CHEBI:57540"/>
    </ligand>
</feature>
<evidence type="ECO:0000256" key="2">
    <source>
        <dbReference type="ARBA" id="ARBA00006601"/>
    </source>
</evidence>
<dbReference type="PIRSF" id="PIRSF500134">
    <property type="entry name" value="UDPglc_DH_bac"/>
    <property type="match status" value="1"/>
</dbReference>
<dbReference type="UniPathway" id="UPA00038">
    <property type="reaction ID" value="UER00491"/>
</dbReference>
<dbReference type="GO" id="GO:0051287">
    <property type="term" value="F:NAD binding"/>
    <property type="evidence" value="ECO:0007669"/>
    <property type="project" value="InterPro"/>
</dbReference>
<keyword evidence="4 7" id="KW-0560">Oxidoreductase</keyword>
<dbReference type="InterPro" id="IPR014026">
    <property type="entry name" value="UDP-Glc/GDP-Man_DH_dimer"/>
</dbReference>
<dbReference type="Proteomes" id="UP000278746">
    <property type="component" value="Unassembled WGS sequence"/>
</dbReference>
<evidence type="ECO:0000256" key="8">
    <source>
        <dbReference type="PIRSR" id="PIRSR500134-1"/>
    </source>
</evidence>